<evidence type="ECO:0000313" key="3">
    <source>
        <dbReference type="Proteomes" id="UP000681027"/>
    </source>
</evidence>
<feature type="transmembrane region" description="Helical" evidence="1">
    <location>
        <begin position="13"/>
        <end position="35"/>
    </location>
</feature>
<keyword evidence="1" id="KW-1133">Transmembrane helix</keyword>
<dbReference type="RefSeq" id="WP_213102723.1">
    <property type="nucleotide sequence ID" value="NZ_JAGYPM010000003.1"/>
</dbReference>
<protein>
    <submittedName>
        <fullName evidence="2">Type II secretion system protein</fullName>
    </submittedName>
</protein>
<dbReference type="EMBL" id="JAGYPM010000003">
    <property type="protein sequence ID" value="MBS4191274.1"/>
    <property type="molecule type" value="Genomic_DNA"/>
</dbReference>
<keyword evidence="1" id="KW-0812">Transmembrane</keyword>
<evidence type="ECO:0000313" key="2">
    <source>
        <dbReference type="EMBL" id="MBS4191274.1"/>
    </source>
</evidence>
<sequence length="110" mass="13005">MCRRSNGFFLPEMLLSLSAWLIIAMVFFPLIMGVINRSIQLHQEYDGTQLLYETLQKAKKEERVPVHELIKINQTVYEVYQESVNDGSLEVCVKYEDILEHEYKKCEIFE</sequence>
<comment type="caution">
    <text evidence="2">The sequence shown here is derived from an EMBL/GenBank/DDBJ whole genome shotgun (WGS) entry which is preliminary data.</text>
</comment>
<gene>
    <name evidence="2" type="ORF">KHA94_13880</name>
</gene>
<accession>A0ABS5NTX1</accession>
<keyword evidence="3" id="KW-1185">Reference proteome</keyword>
<organism evidence="2 3">
    <name type="scientific">Cytobacillus citreus</name>
    <dbReference type="NCBI Taxonomy" id="2833586"/>
    <lineage>
        <taxon>Bacteria</taxon>
        <taxon>Bacillati</taxon>
        <taxon>Bacillota</taxon>
        <taxon>Bacilli</taxon>
        <taxon>Bacillales</taxon>
        <taxon>Bacillaceae</taxon>
        <taxon>Cytobacillus</taxon>
    </lineage>
</organism>
<keyword evidence="1" id="KW-0472">Membrane</keyword>
<dbReference type="Proteomes" id="UP000681027">
    <property type="component" value="Unassembled WGS sequence"/>
</dbReference>
<proteinExistence type="predicted"/>
<name>A0ABS5NTX1_9BACI</name>
<evidence type="ECO:0000256" key="1">
    <source>
        <dbReference type="SAM" id="Phobius"/>
    </source>
</evidence>
<reference evidence="2 3" key="1">
    <citation type="submission" date="2021-05" db="EMBL/GenBank/DDBJ databases">
        <title>Novel Bacillus species.</title>
        <authorList>
            <person name="Liu G."/>
        </authorList>
    </citation>
    <scope>NUCLEOTIDE SEQUENCE [LARGE SCALE GENOMIC DNA]</scope>
    <source>
        <strain evidence="2 3">FJAT-49705</strain>
    </source>
</reference>